<feature type="repeat" description="TPR" evidence="1">
    <location>
        <begin position="18"/>
        <end position="51"/>
    </location>
</feature>
<feature type="signal peptide" evidence="2">
    <location>
        <begin position="1"/>
        <end position="19"/>
    </location>
</feature>
<dbReference type="Gene3D" id="1.25.40.10">
    <property type="entry name" value="Tetratricopeptide repeat domain"/>
    <property type="match status" value="3"/>
</dbReference>
<proteinExistence type="predicted"/>
<keyword evidence="4" id="KW-1185">Reference proteome</keyword>
<dbReference type="InterPro" id="IPR019734">
    <property type="entry name" value="TPR_rpt"/>
</dbReference>
<dbReference type="InterPro" id="IPR011990">
    <property type="entry name" value="TPR-like_helical_dom_sf"/>
</dbReference>
<evidence type="ECO:0000256" key="1">
    <source>
        <dbReference type="PROSITE-ProRule" id="PRU00339"/>
    </source>
</evidence>
<dbReference type="SUPFAM" id="SSF48452">
    <property type="entry name" value="TPR-like"/>
    <property type="match status" value="3"/>
</dbReference>
<evidence type="ECO:0008006" key="5">
    <source>
        <dbReference type="Google" id="ProtNLM"/>
    </source>
</evidence>
<dbReference type="PANTHER" id="PTHR12558">
    <property type="entry name" value="CELL DIVISION CYCLE 16,23,27"/>
    <property type="match status" value="1"/>
</dbReference>
<keyword evidence="1" id="KW-0802">TPR repeat</keyword>
<dbReference type="PANTHER" id="PTHR12558:SF13">
    <property type="entry name" value="CELL DIVISION CYCLE PROTEIN 27 HOMOLOG"/>
    <property type="match status" value="1"/>
</dbReference>
<name>A0A2R3Z2U1_9FLAO</name>
<evidence type="ECO:0000256" key="2">
    <source>
        <dbReference type="SAM" id="SignalP"/>
    </source>
</evidence>
<keyword evidence="2" id="KW-0732">Signal</keyword>
<sequence length="594" mass="68889">MRCFVFIMLCFLGGLVVNAQNDQLAKNFFEQGEYKKALRVYQQLLEENPGNPVYFDGVVSSYQQMEDFASAEKLLFERLNNSANNPTILIELGHNFDLQNKAERATQFYDEALQIVEGRPNFGYSIGRAFEQYNLLDYAAKAYKRAMELSGDGNFSLQLARINGELGNTEEMFSNYLDLIEDDMKFYGIANREFSRYITEDPSNEANVIFRKLLLKRLQENPDLLYNEMLSWLFVQQKDYGKAFAQEKAIYKRSEKSLQGILNLAVMAKENKAYEDAKEIINYTIEESPSRIFNLQARHFLIGLEEETASEKELEKIKSDYEALLSEYGDIPETFDLKIDYANFLAFRLDRKDEAVAILRQTESLARSDFNKAQVKMALADILVMQEKFNEALIYYSQIQNLVKNDEMSQNARFKVAKTSYYKGDFEWAKTQLDILKASTSQLIANDAMELSLFISDNTLEDSTQVALKEYAKADLLAFQKKNRQAINKLDSLLVNHKGEKIEDEALYSQAKLYEKEHEYKKAEDNYLKIINLYGKDILADNANYFLAELYANQLNDPESAKKYYEQIIFNFADSIYFVEARKKYRMLRGDSIE</sequence>
<reference evidence="4" key="1">
    <citation type="submission" date="2018-03" db="EMBL/GenBank/DDBJ databases">
        <title>Gramella fulva sp. nov., isolated from a dry surface of tidal flat.</title>
        <authorList>
            <person name="Hwang S.H."/>
            <person name="Hwang W.M."/>
            <person name="Kang K."/>
            <person name="Ahn T.-Y."/>
        </authorList>
    </citation>
    <scope>NUCLEOTIDE SEQUENCE [LARGE SCALE GENOMIC DNA]</scope>
    <source>
        <strain evidence="4">SH35</strain>
    </source>
</reference>
<dbReference type="RefSeq" id="WP_107011340.1">
    <property type="nucleotide sequence ID" value="NZ_CP028136.1"/>
</dbReference>
<dbReference type="SMART" id="SM00028">
    <property type="entry name" value="TPR"/>
    <property type="match status" value="6"/>
</dbReference>
<accession>A0A2R3Z2U1</accession>
<dbReference type="Proteomes" id="UP000241507">
    <property type="component" value="Chromosome"/>
</dbReference>
<dbReference type="EMBL" id="CP028136">
    <property type="protein sequence ID" value="AVR44562.1"/>
    <property type="molecule type" value="Genomic_DNA"/>
</dbReference>
<protein>
    <recommendedName>
        <fullName evidence="5">Tetratricopeptide repeat protein</fullName>
    </recommendedName>
</protein>
<dbReference type="PROSITE" id="PS50005">
    <property type="entry name" value="TPR"/>
    <property type="match status" value="1"/>
</dbReference>
<dbReference type="KEGG" id="grs:C7S20_04390"/>
<evidence type="ECO:0000313" key="4">
    <source>
        <dbReference type="Proteomes" id="UP000241507"/>
    </source>
</evidence>
<dbReference type="OrthoDB" id="9763354at2"/>
<gene>
    <name evidence="3" type="ORF">C7S20_04390</name>
</gene>
<dbReference type="AlphaFoldDB" id="A0A2R3Z2U1"/>
<feature type="chain" id="PRO_5015352066" description="Tetratricopeptide repeat protein" evidence="2">
    <location>
        <begin position="20"/>
        <end position="594"/>
    </location>
</feature>
<evidence type="ECO:0000313" key="3">
    <source>
        <dbReference type="EMBL" id="AVR44562.1"/>
    </source>
</evidence>
<organism evidence="3 4">
    <name type="scientific">Christiangramia fulva</name>
    <dbReference type="NCBI Taxonomy" id="2126553"/>
    <lineage>
        <taxon>Bacteria</taxon>
        <taxon>Pseudomonadati</taxon>
        <taxon>Bacteroidota</taxon>
        <taxon>Flavobacteriia</taxon>
        <taxon>Flavobacteriales</taxon>
        <taxon>Flavobacteriaceae</taxon>
        <taxon>Christiangramia</taxon>
    </lineage>
</organism>